<dbReference type="SUPFAM" id="SSF49313">
    <property type="entry name" value="Cadherin-like"/>
    <property type="match status" value="1"/>
</dbReference>
<protein>
    <submittedName>
        <fullName evidence="1">Ig family protein</fullName>
    </submittedName>
</protein>
<sequence>MAAATVGIDFKEAWAQGDYLATISMNPAPPKSWTYSSSDLPHWLTISDNTLHGTPTHSATINFTITATPPEGDSLQPINTPLQITVHEAIKVTPEVSDMVFNARAGEKIGRAGAGITFQAKNGETTIDGKWEIKDSAKILPKSLTFDADKGVLSGTIDNTLAPKSETAKAYGAHYGFELKFTAADNRNKNIKLSLYAIRIFEKLSLKQIIIKPEAGHIARKEDPIEIKIFTETAGFSKKITYAWKASVEPDKYLAAPTWNADGTIKTTAKDKGHLKAVVVATDENGYTAELPIDLLIVDSVTLAVTPTPDDWATNDKGTVFGGETGAKFSMTTRELGTVSVPGLEHTYSIKGSTPAGLDKIFSIDAGGNVVGRLPNTVTTPTFTLTIQAISNSGNTSAELTYTFKVSTDVRFHLPAAGISPEVAYIGQKKLIDLTRYAEGGPFQRAEFVTTVSGASITGNPGVILEFTPPDASPEGPQVVRYKLFNTTGKSSENSLTIQVYEKELQALPSPQPWTVARGSTAEVVIAKDVPKEQTITGVMLSSAIPEALAISGVSALPIAGDAVLKVKLSALAESNDKEVRVFYALIVDGQRATNVQETTVSITAPAP</sequence>
<dbReference type="InterPro" id="IPR013783">
    <property type="entry name" value="Ig-like_fold"/>
</dbReference>
<evidence type="ECO:0000313" key="2">
    <source>
        <dbReference type="Proteomes" id="UP000004814"/>
    </source>
</evidence>
<reference evidence="1 2" key="1">
    <citation type="submission" date="2008-03" db="EMBL/GenBank/DDBJ databases">
        <title>Sequencing of the draft genome and assembly of Burkholderia ambifaria MEX-5.</title>
        <authorList>
            <consortium name="US DOE Joint Genome Institute (JGI-PGF)"/>
            <person name="Copeland A."/>
            <person name="Lucas S."/>
            <person name="Lapidus A."/>
            <person name="Glavina del Rio T."/>
            <person name="Dalin E."/>
            <person name="Tice H."/>
            <person name="Bruce D."/>
            <person name="Goodwin L."/>
            <person name="Pitluck S."/>
            <person name="Larimer F."/>
            <person name="Land M.L."/>
            <person name="Hauser L."/>
            <person name="Tiedje J."/>
            <person name="Richardson P."/>
        </authorList>
    </citation>
    <scope>NUCLEOTIDE SEQUENCE [LARGE SCALE GENOMIC DNA]</scope>
    <source>
        <strain evidence="1 2">MEX-5</strain>
    </source>
</reference>
<dbReference type="Proteomes" id="UP000004814">
    <property type="component" value="Unassembled WGS sequence"/>
</dbReference>
<dbReference type="EMBL" id="ABLK01000450">
    <property type="protein sequence ID" value="EDT37500.1"/>
    <property type="molecule type" value="Genomic_DNA"/>
</dbReference>
<accession>B1TG05</accession>
<proteinExistence type="predicted"/>
<dbReference type="RefSeq" id="WP_006762446.1">
    <property type="nucleotide sequence ID" value="NZ_ABLK01000450.1"/>
</dbReference>
<dbReference type="GO" id="GO:0016020">
    <property type="term" value="C:membrane"/>
    <property type="evidence" value="ECO:0007669"/>
    <property type="project" value="InterPro"/>
</dbReference>
<dbReference type="PATRIC" id="fig|396597.7.peg.629"/>
<dbReference type="Pfam" id="PF05345">
    <property type="entry name" value="He_PIG"/>
    <property type="match status" value="1"/>
</dbReference>
<dbReference type="GO" id="GO:0005509">
    <property type="term" value="F:calcium ion binding"/>
    <property type="evidence" value="ECO:0007669"/>
    <property type="project" value="InterPro"/>
</dbReference>
<name>B1TG05_9BURK</name>
<organism evidence="1 2">
    <name type="scientific">Burkholderia ambifaria MEX-5</name>
    <dbReference type="NCBI Taxonomy" id="396597"/>
    <lineage>
        <taxon>Bacteria</taxon>
        <taxon>Pseudomonadati</taxon>
        <taxon>Pseudomonadota</taxon>
        <taxon>Betaproteobacteria</taxon>
        <taxon>Burkholderiales</taxon>
        <taxon>Burkholderiaceae</taxon>
        <taxon>Burkholderia</taxon>
        <taxon>Burkholderia cepacia complex</taxon>
    </lineage>
</organism>
<dbReference type="Gene3D" id="2.60.40.10">
    <property type="entry name" value="Immunoglobulins"/>
    <property type="match status" value="1"/>
</dbReference>
<comment type="caution">
    <text evidence="1">The sequence shown here is derived from an EMBL/GenBank/DDBJ whole genome shotgun (WGS) entry which is preliminary data.</text>
</comment>
<dbReference type="InterPro" id="IPR015919">
    <property type="entry name" value="Cadherin-like_sf"/>
</dbReference>
<gene>
    <name evidence="1" type="ORF">BamMEX5DRAFT_6721</name>
</gene>
<dbReference type="AlphaFoldDB" id="B1TG05"/>
<evidence type="ECO:0000313" key="1">
    <source>
        <dbReference type="EMBL" id="EDT37500.1"/>
    </source>
</evidence>